<proteinExistence type="predicted"/>
<dbReference type="AlphaFoldDB" id="A0A425AP56"/>
<evidence type="ECO:0000313" key="1">
    <source>
        <dbReference type="EMBL" id="RQJ67229.1"/>
    </source>
</evidence>
<name>A0A425AP56_NEIME</name>
<accession>A0A425AP56</accession>
<organism evidence="1 2">
    <name type="scientific">Neisseria meningitidis</name>
    <dbReference type="NCBI Taxonomy" id="487"/>
    <lineage>
        <taxon>Bacteria</taxon>
        <taxon>Pseudomonadati</taxon>
        <taxon>Pseudomonadota</taxon>
        <taxon>Betaproteobacteria</taxon>
        <taxon>Neisseriales</taxon>
        <taxon>Neisseriaceae</taxon>
        <taxon>Neisseria</taxon>
    </lineage>
</organism>
<protein>
    <submittedName>
        <fullName evidence="1">Uncharacterized protein</fullName>
    </submittedName>
</protein>
<evidence type="ECO:0000313" key="2">
    <source>
        <dbReference type="Proteomes" id="UP000283829"/>
    </source>
</evidence>
<comment type="caution">
    <text evidence="1">The sequence shown here is derived from an EMBL/GenBank/DDBJ whole genome shotgun (WGS) entry which is preliminary data.</text>
</comment>
<reference evidence="1 2" key="1">
    <citation type="submission" date="2017-09" db="EMBL/GenBank/DDBJ databases">
        <title>Phenotypic and genotypic characterization of Colombian isolates of Neisseria meningitidis recovered from invasive disease.</title>
        <authorList>
            <person name="Duarte C."/>
            <person name="Gabastou J.M."/>
            <person name="Moreno J."/>
        </authorList>
    </citation>
    <scope>NUCLEOTIDE SEQUENCE [LARGE SCALE GENOMIC DNA]</scope>
    <source>
        <strain evidence="1 2">INS-Nm1124</strain>
    </source>
</reference>
<gene>
    <name evidence="1" type="ORF">COI09_05505</name>
</gene>
<dbReference type="EMBL" id="NWXB01000007">
    <property type="protein sequence ID" value="RQJ67229.1"/>
    <property type="molecule type" value="Genomic_DNA"/>
</dbReference>
<dbReference type="Proteomes" id="UP000283829">
    <property type="component" value="Unassembled WGS sequence"/>
</dbReference>
<sequence>MTIFPKKIPLEVLTIFPCGRIVRFFVAAEAADELKSIAQNVGDIERYLDRRKKYFIIQTLFNKTDYR</sequence>